<dbReference type="EMBL" id="JBJURJ010000013">
    <property type="protein sequence ID" value="MFM9330538.1"/>
    <property type="molecule type" value="Genomic_DNA"/>
</dbReference>
<gene>
    <name evidence="1" type="ORF">ACI1P1_19750</name>
</gene>
<protein>
    <submittedName>
        <fullName evidence="1">MerR family transcriptional regulator</fullName>
    </submittedName>
</protein>
<proteinExistence type="predicted"/>
<accession>A0ACC7P0H9</accession>
<evidence type="ECO:0000313" key="1">
    <source>
        <dbReference type="EMBL" id="MFM9330538.1"/>
    </source>
</evidence>
<reference evidence="1" key="1">
    <citation type="submission" date="2024-12" db="EMBL/GenBank/DDBJ databases">
        <authorList>
            <person name="Wu N."/>
        </authorList>
    </citation>
    <scope>NUCLEOTIDE SEQUENCE</scope>
    <source>
        <strain evidence="1">P15</strain>
    </source>
</reference>
<name>A0ACC7P0H9_9BACL</name>
<evidence type="ECO:0000313" key="2">
    <source>
        <dbReference type="Proteomes" id="UP001631969"/>
    </source>
</evidence>
<organism evidence="1 2">
    <name type="scientific">Paenibacillus mesotrionivorans</name>
    <dbReference type="NCBI Taxonomy" id="3160968"/>
    <lineage>
        <taxon>Bacteria</taxon>
        <taxon>Bacillati</taxon>
        <taxon>Bacillota</taxon>
        <taxon>Bacilli</taxon>
        <taxon>Bacillales</taxon>
        <taxon>Paenibacillaceae</taxon>
        <taxon>Paenibacillus</taxon>
    </lineage>
</organism>
<dbReference type="Proteomes" id="UP001631969">
    <property type="component" value="Unassembled WGS sequence"/>
</dbReference>
<sequence>MTVKALHHYHKIGLLLPCGITEAGYRLYGQAELERLQQILFYRELDFTLEEIGQLLRGETNRAAILEGQEELLLLRKRRLETIIDTLQHSIATSRKGDTMSEKDMFRGFNNEEEWKEALREQSEHLEKEYGFDLLEANPVETARMNELAAEAAAFMDGMAKALQTGVRHDDQQILGLIGSHLSFLGNHGLGATAEEFAVQTRFFREDDFHRSMLESQQIGLSYYLGAASEAYAAVHE</sequence>
<keyword evidence="2" id="KW-1185">Reference proteome</keyword>
<comment type="caution">
    <text evidence="1">The sequence shown here is derived from an EMBL/GenBank/DDBJ whole genome shotgun (WGS) entry which is preliminary data.</text>
</comment>